<dbReference type="InterPro" id="IPR003439">
    <property type="entry name" value="ABC_transporter-like_ATP-bd"/>
</dbReference>
<dbReference type="PANTHER" id="PTHR43335:SF11">
    <property type="entry name" value="ABC TRANSPORTER RELATED"/>
    <property type="match status" value="1"/>
</dbReference>
<dbReference type="Proteomes" id="UP001597046">
    <property type="component" value="Unassembled WGS sequence"/>
</dbReference>
<keyword evidence="4 6" id="KW-0067">ATP-binding</keyword>
<evidence type="ECO:0000313" key="7">
    <source>
        <dbReference type="Proteomes" id="UP001597046"/>
    </source>
</evidence>
<dbReference type="Pfam" id="PF13732">
    <property type="entry name" value="DrrA1-3_C"/>
    <property type="match status" value="1"/>
</dbReference>
<dbReference type="GO" id="GO:0005524">
    <property type="term" value="F:ATP binding"/>
    <property type="evidence" value="ECO:0007669"/>
    <property type="project" value="UniProtKB-KW"/>
</dbReference>
<name>A0ABW3MXV4_9MICO</name>
<dbReference type="PROSITE" id="PS00211">
    <property type="entry name" value="ABC_TRANSPORTER_1"/>
    <property type="match status" value="1"/>
</dbReference>
<proteinExistence type="inferred from homology"/>
<dbReference type="SMART" id="SM00382">
    <property type="entry name" value="AAA"/>
    <property type="match status" value="1"/>
</dbReference>
<dbReference type="InterPro" id="IPR025302">
    <property type="entry name" value="DrrA1/2-like_C"/>
</dbReference>
<dbReference type="RefSeq" id="WP_386052361.1">
    <property type="nucleotide sequence ID" value="NZ_JBHTKH010000004.1"/>
</dbReference>
<reference evidence="7" key="1">
    <citation type="journal article" date="2019" name="Int. J. Syst. Evol. Microbiol.">
        <title>The Global Catalogue of Microorganisms (GCM) 10K type strain sequencing project: providing services to taxonomists for standard genome sequencing and annotation.</title>
        <authorList>
            <consortium name="The Broad Institute Genomics Platform"/>
            <consortium name="The Broad Institute Genome Sequencing Center for Infectious Disease"/>
            <person name="Wu L."/>
            <person name="Ma J."/>
        </authorList>
    </citation>
    <scope>NUCLEOTIDE SEQUENCE [LARGE SCALE GENOMIC DNA]</scope>
    <source>
        <strain evidence="7">CCUG 57508</strain>
    </source>
</reference>
<dbReference type="InterPro" id="IPR003593">
    <property type="entry name" value="AAA+_ATPase"/>
</dbReference>
<evidence type="ECO:0000256" key="4">
    <source>
        <dbReference type="ARBA" id="ARBA00022840"/>
    </source>
</evidence>
<evidence type="ECO:0000256" key="1">
    <source>
        <dbReference type="ARBA" id="ARBA00005417"/>
    </source>
</evidence>
<dbReference type="PROSITE" id="PS50893">
    <property type="entry name" value="ABC_TRANSPORTER_2"/>
    <property type="match status" value="1"/>
</dbReference>
<organism evidence="6 7">
    <name type="scientific">Terrabacter terrigena</name>
    <dbReference type="NCBI Taxonomy" id="574718"/>
    <lineage>
        <taxon>Bacteria</taxon>
        <taxon>Bacillati</taxon>
        <taxon>Actinomycetota</taxon>
        <taxon>Actinomycetes</taxon>
        <taxon>Micrococcales</taxon>
        <taxon>Intrasporangiaceae</taxon>
        <taxon>Terrabacter</taxon>
    </lineage>
</organism>
<comment type="similarity">
    <text evidence="1">Belongs to the ABC transporter superfamily.</text>
</comment>
<dbReference type="Gene3D" id="3.40.50.300">
    <property type="entry name" value="P-loop containing nucleotide triphosphate hydrolases"/>
    <property type="match status" value="1"/>
</dbReference>
<comment type="caution">
    <text evidence="6">The sequence shown here is derived from an EMBL/GenBank/DDBJ whole genome shotgun (WGS) entry which is preliminary data.</text>
</comment>
<accession>A0ABW3MXV4</accession>
<protein>
    <submittedName>
        <fullName evidence="6">ABC transporter ATP-binding protein</fullName>
    </submittedName>
</protein>
<dbReference type="SUPFAM" id="SSF52540">
    <property type="entry name" value="P-loop containing nucleoside triphosphate hydrolases"/>
    <property type="match status" value="1"/>
</dbReference>
<evidence type="ECO:0000313" key="6">
    <source>
        <dbReference type="EMBL" id="MFD1054259.1"/>
    </source>
</evidence>
<dbReference type="InterPro" id="IPR017871">
    <property type="entry name" value="ABC_transporter-like_CS"/>
</dbReference>
<keyword evidence="2" id="KW-0813">Transport</keyword>
<dbReference type="EMBL" id="JBHTKH010000004">
    <property type="protein sequence ID" value="MFD1054259.1"/>
    <property type="molecule type" value="Genomic_DNA"/>
</dbReference>
<sequence>MRREQQDHGERVTATRSARADVATADIEVRHLTRTFGEVRAVDDVSFTVGAGLLTGFVGGNGAGKTTTMRMVMGVLSASGGDVLWDGRPITALDRRSFGYMPEERGLYPKQPVLDQLVYLGRLRGLGAGVARQSVTAHLERLGLADRARDHVEKLSLGNQQRVQIIAALMGRPTALVLDEPFSGLDPAAVDSMADLLREHTARGVPVLFSSHQLDLVERLCERLVVLARGRVVASGTPDDLRSSSVLRHRLVLSGDAGWVRGVTGVHAVDVEGHTALLEVVEPAAEHRLLEEALRRGDVHEFSPQRPSLAQIYREVTA</sequence>
<keyword evidence="7" id="KW-1185">Reference proteome</keyword>
<dbReference type="Pfam" id="PF00005">
    <property type="entry name" value="ABC_tran"/>
    <property type="match status" value="1"/>
</dbReference>
<dbReference type="InterPro" id="IPR027417">
    <property type="entry name" value="P-loop_NTPase"/>
</dbReference>
<evidence type="ECO:0000256" key="3">
    <source>
        <dbReference type="ARBA" id="ARBA00022741"/>
    </source>
</evidence>
<dbReference type="PANTHER" id="PTHR43335">
    <property type="entry name" value="ABC TRANSPORTER, ATP-BINDING PROTEIN"/>
    <property type="match status" value="1"/>
</dbReference>
<evidence type="ECO:0000259" key="5">
    <source>
        <dbReference type="PROSITE" id="PS50893"/>
    </source>
</evidence>
<evidence type="ECO:0000256" key="2">
    <source>
        <dbReference type="ARBA" id="ARBA00022448"/>
    </source>
</evidence>
<keyword evidence="3" id="KW-0547">Nucleotide-binding</keyword>
<feature type="domain" description="ABC transporter" evidence="5">
    <location>
        <begin position="27"/>
        <end position="254"/>
    </location>
</feature>
<gene>
    <name evidence="6" type="ORF">ACFQ2V_08075</name>
</gene>